<dbReference type="GO" id="GO:0005886">
    <property type="term" value="C:plasma membrane"/>
    <property type="evidence" value="ECO:0007669"/>
    <property type="project" value="UniProtKB-SubCell"/>
</dbReference>
<dbReference type="Proteomes" id="UP000465601">
    <property type="component" value="Unassembled WGS sequence"/>
</dbReference>
<reference evidence="7 8" key="1">
    <citation type="submission" date="2019-10" db="EMBL/GenBank/DDBJ databases">
        <title>Alkaliphilus serpentinus sp. nov. and Alkaliphilus pronyensis sp. nov., two novel anaerobic alkaliphilic species isolated from the serpentinized-hosted hydrothermal field of the Prony Bay (New Caledonia).</title>
        <authorList>
            <person name="Postec A."/>
        </authorList>
    </citation>
    <scope>NUCLEOTIDE SEQUENCE [LARGE SCALE GENOMIC DNA]</scope>
    <source>
        <strain evidence="7 8">LacT</strain>
    </source>
</reference>
<evidence type="ECO:0000256" key="4">
    <source>
        <dbReference type="ARBA" id="ARBA00022989"/>
    </source>
</evidence>
<keyword evidence="3 6" id="KW-0812">Transmembrane</keyword>
<feature type="transmembrane region" description="Helical" evidence="6">
    <location>
        <begin position="20"/>
        <end position="53"/>
    </location>
</feature>
<dbReference type="InterPro" id="IPR005899">
    <property type="entry name" value="Na_pump_deCOase"/>
</dbReference>
<evidence type="ECO:0000256" key="3">
    <source>
        <dbReference type="ARBA" id="ARBA00022692"/>
    </source>
</evidence>
<evidence type="ECO:0000313" key="7">
    <source>
        <dbReference type="EMBL" id="KAB3533796.1"/>
    </source>
</evidence>
<organism evidence="7 8">
    <name type="scientific">Alkaliphilus serpentinus</name>
    <dbReference type="NCBI Taxonomy" id="1482731"/>
    <lineage>
        <taxon>Bacteria</taxon>
        <taxon>Bacillati</taxon>
        <taxon>Bacillota</taxon>
        <taxon>Clostridia</taxon>
        <taxon>Peptostreptococcales</taxon>
        <taxon>Natronincolaceae</taxon>
        <taxon>Alkaliphilus</taxon>
    </lineage>
</organism>
<keyword evidence="2" id="KW-1003">Cell membrane</keyword>
<dbReference type="NCBIfam" id="TIGR01195">
    <property type="entry name" value="oadG_fam"/>
    <property type="match status" value="1"/>
</dbReference>
<name>A0A833HRQ1_9FIRM</name>
<gene>
    <name evidence="7" type="ORF">F8153_00080</name>
</gene>
<dbReference type="AlphaFoldDB" id="A0A833HRQ1"/>
<dbReference type="GO" id="GO:0036376">
    <property type="term" value="P:sodium ion export across plasma membrane"/>
    <property type="evidence" value="ECO:0007669"/>
    <property type="project" value="InterPro"/>
</dbReference>
<dbReference type="RefSeq" id="WP_151864303.1">
    <property type="nucleotide sequence ID" value="NZ_WBZB01000001.1"/>
</dbReference>
<keyword evidence="4 6" id="KW-1133">Transmembrane helix</keyword>
<dbReference type="Pfam" id="PF04277">
    <property type="entry name" value="OAD_gamma"/>
    <property type="match status" value="1"/>
</dbReference>
<comment type="subcellular location">
    <subcellularLocation>
        <location evidence="1">Cell membrane</location>
    </subcellularLocation>
</comment>
<evidence type="ECO:0000256" key="2">
    <source>
        <dbReference type="ARBA" id="ARBA00022475"/>
    </source>
</evidence>
<protein>
    <submittedName>
        <fullName evidence="7">Sodium pump decarboxylase subunit gamma</fullName>
    </submittedName>
</protein>
<evidence type="ECO:0000256" key="1">
    <source>
        <dbReference type="ARBA" id="ARBA00004236"/>
    </source>
</evidence>
<keyword evidence="8" id="KW-1185">Reference proteome</keyword>
<dbReference type="GO" id="GO:0015081">
    <property type="term" value="F:sodium ion transmembrane transporter activity"/>
    <property type="evidence" value="ECO:0007669"/>
    <property type="project" value="InterPro"/>
</dbReference>
<accession>A0A833HRQ1</accession>
<dbReference type="EMBL" id="WBZB01000001">
    <property type="protein sequence ID" value="KAB3533796.1"/>
    <property type="molecule type" value="Genomic_DNA"/>
</dbReference>
<evidence type="ECO:0000256" key="5">
    <source>
        <dbReference type="ARBA" id="ARBA00023136"/>
    </source>
</evidence>
<evidence type="ECO:0000256" key="6">
    <source>
        <dbReference type="SAM" id="Phobius"/>
    </source>
</evidence>
<proteinExistence type="predicted"/>
<keyword evidence="5 6" id="KW-0472">Membrane</keyword>
<sequence length="137" mass="15215">MNLLEQLNNHIESMTLGEKLFASLQVTLLGMFIVFIALILLYFFVVAMNLVLVRPVKAKEKEKTPAEKLVKEPAIEEVVEAVVEETIDDTELVAVITAAIAASLETSTHNIIVKNIVRLPDSTPAWGKLGRMQQLNM</sequence>
<evidence type="ECO:0000313" key="8">
    <source>
        <dbReference type="Proteomes" id="UP000465601"/>
    </source>
</evidence>
<dbReference type="OrthoDB" id="1954652at2"/>
<comment type="caution">
    <text evidence="7">The sequence shown here is derived from an EMBL/GenBank/DDBJ whole genome shotgun (WGS) entry which is preliminary data.</text>
</comment>